<gene>
    <name evidence="2" type="ORF">CRENBAI_014109</name>
</gene>
<keyword evidence="1" id="KW-0472">Membrane</keyword>
<evidence type="ECO:0000313" key="2">
    <source>
        <dbReference type="EMBL" id="KAK5609253.1"/>
    </source>
</evidence>
<keyword evidence="3" id="KW-1185">Reference proteome</keyword>
<reference evidence="2 3" key="1">
    <citation type="submission" date="2021-06" db="EMBL/GenBank/DDBJ databases">
        <authorList>
            <person name="Palmer J.M."/>
        </authorList>
    </citation>
    <scope>NUCLEOTIDE SEQUENCE [LARGE SCALE GENOMIC DNA]</scope>
    <source>
        <strain evidence="2 3">MEX-2019</strain>
        <tissue evidence="2">Muscle</tissue>
    </source>
</reference>
<organism evidence="2 3">
    <name type="scientific">Crenichthys baileyi</name>
    <name type="common">White River springfish</name>
    <dbReference type="NCBI Taxonomy" id="28760"/>
    <lineage>
        <taxon>Eukaryota</taxon>
        <taxon>Metazoa</taxon>
        <taxon>Chordata</taxon>
        <taxon>Craniata</taxon>
        <taxon>Vertebrata</taxon>
        <taxon>Euteleostomi</taxon>
        <taxon>Actinopterygii</taxon>
        <taxon>Neopterygii</taxon>
        <taxon>Teleostei</taxon>
        <taxon>Neoteleostei</taxon>
        <taxon>Acanthomorphata</taxon>
        <taxon>Ovalentaria</taxon>
        <taxon>Atherinomorphae</taxon>
        <taxon>Cyprinodontiformes</taxon>
        <taxon>Goodeidae</taxon>
        <taxon>Crenichthys</taxon>
    </lineage>
</organism>
<feature type="transmembrane region" description="Helical" evidence="1">
    <location>
        <begin position="110"/>
        <end position="133"/>
    </location>
</feature>
<dbReference type="EMBL" id="JAHHUM010001757">
    <property type="protein sequence ID" value="KAK5609253.1"/>
    <property type="molecule type" value="Genomic_DNA"/>
</dbReference>
<keyword evidence="1" id="KW-1133">Transmembrane helix</keyword>
<keyword evidence="1" id="KW-0812">Transmembrane</keyword>
<comment type="caution">
    <text evidence="2">The sequence shown here is derived from an EMBL/GenBank/DDBJ whole genome shotgun (WGS) entry which is preliminary data.</text>
</comment>
<name>A0AAV9RJV0_9TELE</name>
<dbReference type="AlphaFoldDB" id="A0AAV9RJV0"/>
<sequence>MDEEVQLPAVGAAQGGVIDSLEGAAPPAVAGGVMPAGVAVTERLVVVPRDRRCPMFNGRTAIGIGGWMTLRRRICSYWSLTCQYHQPLQFQAYLYRGRLGMVTPFQLLEWFVHLYVALLAQGLDSILMSIIFLDLRV</sequence>
<protein>
    <submittedName>
        <fullName evidence="2">Uncharacterized protein</fullName>
    </submittedName>
</protein>
<evidence type="ECO:0000313" key="3">
    <source>
        <dbReference type="Proteomes" id="UP001311232"/>
    </source>
</evidence>
<dbReference type="Proteomes" id="UP001311232">
    <property type="component" value="Unassembled WGS sequence"/>
</dbReference>
<accession>A0AAV9RJV0</accession>
<proteinExistence type="predicted"/>
<evidence type="ECO:0000256" key="1">
    <source>
        <dbReference type="SAM" id="Phobius"/>
    </source>
</evidence>